<feature type="domain" description="UvrD-like helicase C-terminal" evidence="15">
    <location>
        <begin position="322"/>
        <end position="629"/>
    </location>
</feature>
<dbReference type="GO" id="GO:0003677">
    <property type="term" value="F:DNA binding"/>
    <property type="evidence" value="ECO:0007669"/>
    <property type="project" value="UniProtKB-KW"/>
</dbReference>
<keyword evidence="6" id="KW-0238">DNA-binding</keyword>
<evidence type="ECO:0000256" key="6">
    <source>
        <dbReference type="ARBA" id="ARBA00023125"/>
    </source>
</evidence>
<feature type="binding site" evidence="12">
    <location>
        <begin position="24"/>
        <end position="31"/>
    </location>
    <ligand>
        <name>ATP</name>
        <dbReference type="ChEBI" id="CHEBI:30616"/>
    </ligand>
</feature>
<dbReference type="Gene3D" id="3.40.50.300">
    <property type="entry name" value="P-loop containing nucleotide triphosphate hydrolases"/>
    <property type="match status" value="2"/>
</dbReference>
<dbReference type="GO" id="GO:0043138">
    <property type="term" value="F:3'-5' DNA helicase activity"/>
    <property type="evidence" value="ECO:0007669"/>
    <property type="project" value="UniProtKB-EC"/>
</dbReference>
<comment type="catalytic activity">
    <reaction evidence="8">
        <text>Couples ATP hydrolysis with the unwinding of duplex DNA by translocating in the 3'-5' direction.</text>
        <dbReference type="EC" id="5.6.2.4"/>
    </reaction>
</comment>
<dbReference type="PANTHER" id="PTHR11070:SF2">
    <property type="entry name" value="ATP-DEPENDENT DNA HELICASE SRS2"/>
    <property type="match status" value="1"/>
</dbReference>
<accession>A0A3A1Y317</accession>
<evidence type="ECO:0000259" key="15">
    <source>
        <dbReference type="PROSITE" id="PS51217"/>
    </source>
</evidence>
<dbReference type="EC" id="5.6.2.4" evidence="9"/>
<feature type="region of interest" description="Disordered" evidence="13">
    <location>
        <begin position="776"/>
        <end position="812"/>
    </location>
</feature>
<name>A0A3A1Y317_9GAMM</name>
<dbReference type="OrthoDB" id="5298826at2"/>
<reference evidence="16 17" key="1">
    <citation type="submission" date="2017-08" db="EMBL/GenBank/DDBJ databases">
        <title>Reclassification of Bisgaard taxon 37 and 44.</title>
        <authorList>
            <person name="Christensen H."/>
        </authorList>
    </citation>
    <scope>NUCLEOTIDE SEQUENCE [LARGE SCALE GENOMIC DNA]</scope>
    <source>
        <strain evidence="16 17">B96_3</strain>
    </source>
</reference>
<dbReference type="GO" id="GO:0016887">
    <property type="term" value="F:ATP hydrolysis activity"/>
    <property type="evidence" value="ECO:0007669"/>
    <property type="project" value="RHEA"/>
</dbReference>
<evidence type="ECO:0000256" key="3">
    <source>
        <dbReference type="ARBA" id="ARBA00022801"/>
    </source>
</evidence>
<dbReference type="Pfam" id="PF00580">
    <property type="entry name" value="UvrD-helicase"/>
    <property type="match status" value="1"/>
</dbReference>
<protein>
    <recommendedName>
        <fullName evidence="9">DNA 3'-5' helicase</fullName>
        <ecNumber evidence="9">5.6.2.4</ecNumber>
    </recommendedName>
    <alternativeName>
        <fullName evidence="10">DNA 3'-5' helicase II</fullName>
    </alternativeName>
</protein>
<comment type="caution">
    <text evidence="16">The sequence shown here is derived from an EMBL/GenBank/DDBJ whole genome shotgun (WGS) entry which is preliminary data.</text>
</comment>
<dbReference type="PANTHER" id="PTHR11070">
    <property type="entry name" value="UVRD / RECB / PCRA DNA HELICASE FAMILY MEMBER"/>
    <property type="match status" value="1"/>
</dbReference>
<evidence type="ECO:0000259" key="14">
    <source>
        <dbReference type="PROSITE" id="PS51198"/>
    </source>
</evidence>
<feature type="compositionally biased region" description="Polar residues" evidence="13">
    <location>
        <begin position="776"/>
        <end position="797"/>
    </location>
</feature>
<dbReference type="EMBL" id="NRHC01000077">
    <property type="protein sequence ID" value="RIY31820.1"/>
    <property type="molecule type" value="Genomic_DNA"/>
</dbReference>
<dbReference type="InterPro" id="IPR014017">
    <property type="entry name" value="DNA_helicase_UvrD-like_C"/>
</dbReference>
<evidence type="ECO:0000256" key="11">
    <source>
        <dbReference type="ARBA" id="ARBA00048988"/>
    </source>
</evidence>
<dbReference type="GO" id="GO:0005524">
    <property type="term" value="F:ATP binding"/>
    <property type="evidence" value="ECO:0007669"/>
    <property type="project" value="UniProtKB-UniRule"/>
</dbReference>
<dbReference type="RefSeq" id="WP_119525468.1">
    <property type="nucleotide sequence ID" value="NZ_NRHC01000077.1"/>
</dbReference>
<dbReference type="PROSITE" id="PS51198">
    <property type="entry name" value="UVRD_HELICASE_ATP_BIND"/>
    <property type="match status" value="1"/>
</dbReference>
<keyword evidence="17" id="KW-1185">Reference proteome</keyword>
<dbReference type="SUPFAM" id="SSF52540">
    <property type="entry name" value="P-loop containing nucleoside triphosphate hydrolases"/>
    <property type="match status" value="1"/>
</dbReference>
<evidence type="ECO:0000256" key="5">
    <source>
        <dbReference type="ARBA" id="ARBA00022840"/>
    </source>
</evidence>
<sequence>MRTKLNPQQESFVLSPLENALVLAGAGTGKTSSFIARIAHLIVKGDIDLHSFFATTFTNTAANEMRSRLLSQLREFDPYFTEMQLRQSYIGTFHSLFGRILRNNIERLNNDISPNFTNLEEATARARIREYLKNYKLDAYFKAKNFNERKLLDLINILRENYLFENEINPQDYSKAIKPFITQFLSEEDDEITSTSIDLGYEEFKKVYDYYQQYKINNNMVDFTDYLVKTYKLLKENPDLLEQYQRRFNYLIVDECQDINTIQYKLIELLHNPNFNRVAMIGDDDQSIYGFRGSRVELINQFQTQFPAVKTYKLEANYRSSNNILQLANLIINKHKHENIKVLYAAKKESTNTPVKFFFMQGSSSKWQAEAIAVDLLRHLEYNDSAIIARSNNSLKKIEQVLLSYNIPYEFKTSLDFFSRFEIKLVLNILLLVNNPTANEAFIYLVDNLVDKVGPTVVNKIRDISLANNSTPLFQTADLFINSLWKSEAMAKKNLQEFINRIKSLTYTALTADLEDLIREIYQTFALEDWLKAKKDNYEAREENLDSLLTLAKNFVPQIFEDQETEETDLNHLRLLHNSQLTDAQVRNLYSQHKFLQQHYLDQASLNGFTREEQEKQAVTLTTVHRAKGLEWKHVYIPDFTNETMPSSLSTSEEEIAEERRIFYVAVTRAKEYLYLFQPQYLESFKGFEASETSIYANDFLIKEMQPHLNFYMQRKDNLRAFNLIDFSHGITDLIPKPSDQVPFDFSNSKVSYKSSGGLASNTNISFGANRNRTPTISSYSSSPKVNPPTSFASGATNKAGYNPENNGQAQDATSQALTRLASLSALDLPVVRSNLSAFSQLVKAYGLTYPQQIMFFQEADLELHPQLKGLTEQFAREVAQSQNLSLGNLIYACNFAKLDNANDVMRIAKFFKTVDKLIRFTSKFTTGVDFAQALEKYNVPTELAISIYQVFSQEKNQELVLQLIDAQVAMQTLQAEDTAVALKRASIGIVDELKNQLRQKRKQLQADNPFANLASDKEVLPETIADFDADISLRQQNDNLYVQKFQRQEIESEIDRLFNNQPPTVAEVDLTNLQYYRVGIIGRHSYLTQEEVLAELRQHNIKLCEQTIEADVVFVFHCENNFEQMLYQEVQNLNIRVLSENDFNQIFN</sequence>
<dbReference type="Pfam" id="PF13361">
    <property type="entry name" value="UvrD_C"/>
    <property type="match status" value="1"/>
</dbReference>
<evidence type="ECO:0000313" key="16">
    <source>
        <dbReference type="EMBL" id="RIY31820.1"/>
    </source>
</evidence>
<dbReference type="GO" id="GO:0005829">
    <property type="term" value="C:cytosol"/>
    <property type="evidence" value="ECO:0007669"/>
    <property type="project" value="TreeGrafter"/>
</dbReference>
<dbReference type="InterPro" id="IPR000212">
    <property type="entry name" value="DNA_helicase_UvrD/REP"/>
</dbReference>
<keyword evidence="7" id="KW-0413">Isomerase</keyword>
<evidence type="ECO:0000256" key="1">
    <source>
        <dbReference type="ARBA" id="ARBA00009922"/>
    </source>
</evidence>
<dbReference type="InterPro" id="IPR014016">
    <property type="entry name" value="UvrD-like_ATP-bd"/>
</dbReference>
<dbReference type="InterPro" id="IPR013986">
    <property type="entry name" value="DExx_box_DNA_helicase_dom_sf"/>
</dbReference>
<dbReference type="CDD" id="cd17932">
    <property type="entry name" value="DEXQc_UvrD"/>
    <property type="match status" value="1"/>
</dbReference>
<evidence type="ECO:0000256" key="7">
    <source>
        <dbReference type="ARBA" id="ARBA00023235"/>
    </source>
</evidence>
<feature type="domain" description="UvrD-like helicase ATP-binding" evidence="14">
    <location>
        <begin position="3"/>
        <end position="321"/>
    </location>
</feature>
<proteinExistence type="inferred from homology"/>
<dbReference type="Proteomes" id="UP000265691">
    <property type="component" value="Unassembled WGS sequence"/>
</dbReference>
<evidence type="ECO:0000256" key="13">
    <source>
        <dbReference type="SAM" id="MobiDB-lite"/>
    </source>
</evidence>
<dbReference type="Gene3D" id="1.10.486.10">
    <property type="entry name" value="PCRA, domain 4"/>
    <property type="match status" value="1"/>
</dbReference>
<comment type="similarity">
    <text evidence="1">Belongs to the helicase family. UvrD subfamily.</text>
</comment>
<gene>
    <name evidence="16" type="ORF">CKF54_06045</name>
</gene>
<dbReference type="AlphaFoldDB" id="A0A3A1Y317"/>
<dbReference type="Gene3D" id="1.10.10.160">
    <property type="match status" value="1"/>
</dbReference>
<organism evidence="16 17">
    <name type="scientific">Psittacicella hinzii</name>
    <dbReference type="NCBI Taxonomy" id="2028575"/>
    <lineage>
        <taxon>Bacteria</taxon>
        <taxon>Pseudomonadati</taxon>
        <taxon>Pseudomonadota</taxon>
        <taxon>Gammaproteobacteria</taxon>
        <taxon>Pasteurellales</taxon>
        <taxon>Psittacicellaceae</taxon>
        <taxon>Psittacicella</taxon>
    </lineage>
</organism>
<evidence type="ECO:0000256" key="4">
    <source>
        <dbReference type="ARBA" id="ARBA00022806"/>
    </source>
</evidence>
<comment type="catalytic activity">
    <reaction evidence="11">
        <text>ATP + H2O = ADP + phosphate + H(+)</text>
        <dbReference type="Rhea" id="RHEA:13065"/>
        <dbReference type="ChEBI" id="CHEBI:15377"/>
        <dbReference type="ChEBI" id="CHEBI:15378"/>
        <dbReference type="ChEBI" id="CHEBI:30616"/>
        <dbReference type="ChEBI" id="CHEBI:43474"/>
        <dbReference type="ChEBI" id="CHEBI:456216"/>
        <dbReference type="EC" id="5.6.2.4"/>
    </reaction>
</comment>
<dbReference type="GO" id="GO:0000725">
    <property type="term" value="P:recombinational repair"/>
    <property type="evidence" value="ECO:0007669"/>
    <property type="project" value="TreeGrafter"/>
</dbReference>
<dbReference type="GO" id="GO:0033202">
    <property type="term" value="C:DNA helicase complex"/>
    <property type="evidence" value="ECO:0007669"/>
    <property type="project" value="TreeGrafter"/>
</dbReference>
<keyword evidence="3 12" id="KW-0378">Hydrolase</keyword>
<evidence type="ECO:0000313" key="17">
    <source>
        <dbReference type="Proteomes" id="UP000265691"/>
    </source>
</evidence>
<keyword evidence="5 12" id="KW-0067">ATP-binding</keyword>
<dbReference type="PROSITE" id="PS51217">
    <property type="entry name" value="UVRD_HELICASE_CTER"/>
    <property type="match status" value="1"/>
</dbReference>
<keyword evidence="2 12" id="KW-0547">Nucleotide-binding</keyword>
<evidence type="ECO:0000256" key="12">
    <source>
        <dbReference type="PROSITE-ProRule" id="PRU00560"/>
    </source>
</evidence>
<evidence type="ECO:0000256" key="8">
    <source>
        <dbReference type="ARBA" id="ARBA00034617"/>
    </source>
</evidence>
<dbReference type="InterPro" id="IPR027417">
    <property type="entry name" value="P-loop_NTPase"/>
</dbReference>
<evidence type="ECO:0000256" key="9">
    <source>
        <dbReference type="ARBA" id="ARBA00034808"/>
    </source>
</evidence>
<evidence type="ECO:0000256" key="10">
    <source>
        <dbReference type="ARBA" id="ARBA00034923"/>
    </source>
</evidence>
<evidence type="ECO:0000256" key="2">
    <source>
        <dbReference type="ARBA" id="ARBA00022741"/>
    </source>
</evidence>
<keyword evidence="4 12" id="KW-0347">Helicase</keyword>